<keyword evidence="3 5" id="KW-1133">Transmembrane helix</keyword>
<evidence type="ECO:0000313" key="8">
    <source>
        <dbReference type="Proteomes" id="UP000256512"/>
    </source>
</evidence>
<reference evidence="7 8" key="1">
    <citation type="journal article" date="2006" name="Int. J. Syst. Evol. Microbiol.">
        <title>Chryseobacterium piscium sp. nov., isolated from fish of the South Atlantic Ocean off South Africa.</title>
        <authorList>
            <person name="de Beer H."/>
            <person name="Hugo C.J."/>
            <person name="Jooste P.J."/>
            <person name="Vancanneyt M."/>
            <person name="Coenye T."/>
            <person name="Vandamme P."/>
        </authorList>
    </citation>
    <scope>NUCLEOTIDE SEQUENCE [LARGE SCALE GENOMIC DNA]</scope>
    <source>
        <strain evidence="7 8">CCUG 51923</strain>
    </source>
</reference>
<evidence type="ECO:0000256" key="1">
    <source>
        <dbReference type="ARBA" id="ARBA00004141"/>
    </source>
</evidence>
<accession>A0A3D9BH07</accession>
<name>A0A3D9BH07_9FLAO</name>
<organism evidence="7 8">
    <name type="scientific">Chryseobacterium piscium</name>
    <dbReference type="NCBI Taxonomy" id="333702"/>
    <lineage>
        <taxon>Bacteria</taxon>
        <taxon>Pseudomonadati</taxon>
        <taxon>Bacteroidota</taxon>
        <taxon>Flavobacteriia</taxon>
        <taxon>Flavobacteriales</taxon>
        <taxon>Weeksellaceae</taxon>
        <taxon>Chryseobacterium group</taxon>
        <taxon>Chryseobacterium</taxon>
    </lineage>
</organism>
<keyword evidence="2 5" id="KW-0812">Transmembrane</keyword>
<dbReference type="RefSeq" id="WP_066678298.1">
    <property type="nucleotide sequence ID" value="NZ_QNVS01000056.1"/>
</dbReference>
<keyword evidence="8" id="KW-1185">Reference proteome</keyword>
<feature type="domain" description="Methylamine utilisation protein MauE" evidence="6">
    <location>
        <begin position="30"/>
        <end position="91"/>
    </location>
</feature>
<protein>
    <submittedName>
        <fullName evidence="7">DoxX family membrane protein</fullName>
    </submittedName>
</protein>
<comment type="subcellular location">
    <subcellularLocation>
        <location evidence="1">Membrane</location>
        <topology evidence="1">Multi-pass membrane protein</topology>
    </subcellularLocation>
</comment>
<feature type="transmembrane region" description="Helical" evidence="5">
    <location>
        <begin position="77"/>
        <end position="96"/>
    </location>
</feature>
<feature type="transmembrane region" description="Helical" evidence="5">
    <location>
        <begin position="7"/>
        <end position="25"/>
    </location>
</feature>
<evidence type="ECO:0000256" key="3">
    <source>
        <dbReference type="ARBA" id="ARBA00022989"/>
    </source>
</evidence>
<dbReference type="AlphaFoldDB" id="A0A3D9BH07"/>
<evidence type="ECO:0000256" key="5">
    <source>
        <dbReference type="SAM" id="Phobius"/>
    </source>
</evidence>
<sequence>MKDFKTIFFFLRLPIAISLAGHGLVRLPKLQTFTEGMVKSMEKSAIPEALITPFGYVLPFLEAIIGISLLIGFKPKLTIYSAIALMSILILGSSSIENWSAIEAQLLHSLYLFALLWFYLKYSSEENQPLI</sequence>
<comment type="caution">
    <text evidence="7">The sequence shown here is derived from an EMBL/GenBank/DDBJ whole genome shotgun (WGS) entry which is preliminary data.</text>
</comment>
<evidence type="ECO:0000313" key="7">
    <source>
        <dbReference type="EMBL" id="REC52682.1"/>
    </source>
</evidence>
<gene>
    <name evidence="7" type="ORF">DRF62_15300</name>
</gene>
<evidence type="ECO:0000256" key="2">
    <source>
        <dbReference type="ARBA" id="ARBA00022692"/>
    </source>
</evidence>
<dbReference type="Pfam" id="PF07291">
    <property type="entry name" value="MauE"/>
    <property type="match status" value="1"/>
</dbReference>
<evidence type="ECO:0000256" key="4">
    <source>
        <dbReference type="ARBA" id="ARBA00023136"/>
    </source>
</evidence>
<dbReference type="Proteomes" id="UP000256512">
    <property type="component" value="Unassembled WGS sequence"/>
</dbReference>
<dbReference type="InterPro" id="IPR009908">
    <property type="entry name" value="Methylamine_util_MauE"/>
</dbReference>
<proteinExistence type="predicted"/>
<keyword evidence="4 5" id="KW-0472">Membrane</keyword>
<feature type="transmembrane region" description="Helical" evidence="5">
    <location>
        <begin position="102"/>
        <end position="120"/>
    </location>
</feature>
<dbReference type="GO" id="GO:0030416">
    <property type="term" value="P:methylamine metabolic process"/>
    <property type="evidence" value="ECO:0007669"/>
    <property type="project" value="InterPro"/>
</dbReference>
<dbReference type="EMBL" id="QNVS01000056">
    <property type="protein sequence ID" value="REC52682.1"/>
    <property type="molecule type" value="Genomic_DNA"/>
</dbReference>
<dbReference type="GO" id="GO:0016020">
    <property type="term" value="C:membrane"/>
    <property type="evidence" value="ECO:0007669"/>
    <property type="project" value="UniProtKB-SubCell"/>
</dbReference>
<feature type="transmembrane region" description="Helical" evidence="5">
    <location>
        <begin position="45"/>
        <end position="70"/>
    </location>
</feature>
<evidence type="ECO:0000259" key="6">
    <source>
        <dbReference type="Pfam" id="PF07291"/>
    </source>
</evidence>